<dbReference type="Proteomes" id="UP000015530">
    <property type="component" value="Unassembled WGS sequence"/>
</dbReference>
<dbReference type="OrthoDB" id="7777654at2759"/>
<feature type="compositionally biased region" description="Basic and acidic residues" evidence="1">
    <location>
        <begin position="715"/>
        <end position="729"/>
    </location>
</feature>
<dbReference type="InterPro" id="IPR050281">
    <property type="entry name" value="Flavin_monoamine_oxidase"/>
</dbReference>
<evidence type="ECO:0000256" key="1">
    <source>
        <dbReference type="SAM" id="MobiDB-lite"/>
    </source>
</evidence>
<dbReference type="GO" id="GO:0009063">
    <property type="term" value="P:amino acid catabolic process"/>
    <property type="evidence" value="ECO:0007669"/>
    <property type="project" value="TreeGrafter"/>
</dbReference>
<dbReference type="SUPFAM" id="SSF51905">
    <property type="entry name" value="FAD/NAD(P)-binding domain"/>
    <property type="match status" value="1"/>
</dbReference>
<dbReference type="PANTHER" id="PTHR10742">
    <property type="entry name" value="FLAVIN MONOAMINE OXIDASE"/>
    <property type="match status" value="1"/>
</dbReference>
<feature type="region of interest" description="Disordered" evidence="1">
    <location>
        <begin position="715"/>
        <end position="738"/>
    </location>
</feature>
<feature type="domain" description="Amine oxidase" evidence="2">
    <location>
        <begin position="95"/>
        <end position="165"/>
    </location>
</feature>
<dbReference type="Gene3D" id="3.50.50.60">
    <property type="entry name" value="FAD/NAD(P)-binding domain"/>
    <property type="match status" value="1"/>
</dbReference>
<dbReference type="HOGENOM" id="CLU_004498_8_1_1"/>
<dbReference type="AlphaFoldDB" id="T0KPE2"/>
<dbReference type="Gene3D" id="1.10.10.1620">
    <property type="match status" value="1"/>
</dbReference>
<dbReference type="STRING" id="1237896.T0KPE2"/>
<dbReference type="GO" id="GO:0001716">
    <property type="term" value="F:L-amino-acid oxidase activity"/>
    <property type="evidence" value="ECO:0007669"/>
    <property type="project" value="TreeGrafter"/>
</dbReference>
<gene>
    <name evidence="3" type="ORF">CGLO_06344</name>
</gene>
<dbReference type="Gene3D" id="3.90.660.10">
    <property type="match status" value="1"/>
</dbReference>
<dbReference type="PANTHER" id="PTHR10742:SF342">
    <property type="entry name" value="AMINE OXIDASE"/>
    <property type="match status" value="1"/>
</dbReference>
<dbReference type="InterPro" id="IPR036188">
    <property type="entry name" value="FAD/NAD-bd_sf"/>
</dbReference>
<evidence type="ECO:0000313" key="3">
    <source>
        <dbReference type="EMBL" id="EQB53899.1"/>
    </source>
</evidence>
<name>T0KPE2_COLGC</name>
<dbReference type="InterPro" id="IPR002937">
    <property type="entry name" value="Amino_oxidase"/>
</dbReference>
<comment type="caution">
    <text evidence="3">The sequence shown here is derived from an EMBL/GenBank/DDBJ whole genome shotgun (WGS) entry which is preliminary data.</text>
</comment>
<dbReference type="OMA" id="SSSHHAW"/>
<sequence length="825" mass="93945">MSPEESRQSPQKARFNLPRNDAYKYQWSRYISRELYKEGLRRVERKCFSTNLPIDSSAAKRIAVVSEDVQKEREIGLIPPRHGHFKVGIVGAGAAGLFTALTLDWINDTIEKYKGVGKLKIDYEILEAATEDRFGGRLYTHRFSKDGTHDYYDVGAMRFPENDVMKRYGALGERTNVADWPVLIPYYLQDEDGVCPSYFNSVKKTGNAWDGTVDPFDLNRGIPEDKRIPDDLTKTDPSKLYHEALKPFVELVDKCFHEKNTPGGNKRLWALLRKGDRMSVRQYLLSQDRDCDCSDCQCGCCPDKKDCACDDCNCECCTDRKENPLIPGRSFSYNTIQWLETATYGTGWYDQSLTEAALEILDFEVPESKPELRPQNNYWWCIDGGAQKIAETMRKTLKDPSVIKYNTQVVGMDADIQLRKRVKKNMTLNLKDTVTGEALEAKSYFAVFNSTTLGATNRMDLSNAGLLWDTKQAIRCLNYGASCKVGIKFKTAWWRKEPFNINRGGIARTDLPLQVCVYPSYNIDNDLDPVDKPAVLLVSYTWGQTAQRLATLIASKSSNKSNEEILKEEEELKNLLLRDLAYLHAEVPEDPKEEKKKFRKALDLITGEYLEHHAYDWYHDSHMAGAFAYFGPCQFSELYPAITRPNALGQLYFVGEASSAHHAWVVGALESVFRALWSMFNILHQSSKDSGETYKPYAWAMQLLERGFFEDDEDPAYKEDEEETKKFYPSDDPEPSPFFPLPVEMPLRTDREAVEQDARRPDGPDGQSLWDHIDGRYPLMFGAACATLALLEYALDNWSGPGERREPVEPQPGNLGEGFPVGIEE</sequence>
<reference evidence="4" key="1">
    <citation type="journal article" date="2013" name="Mol. Plant Microbe Interact.">
        <title>Global aspects of pacC regulation of pathogenicity genes in Colletotrichum gloeosporioides as revealed by transcriptome analysis.</title>
        <authorList>
            <person name="Alkan N."/>
            <person name="Meng X."/>
            <person name="Friedlander G."/>
            <person name="Reuveni E."/>
            <person name="Sukno S."/>
            <person name="Sherman A."/>
            <person name="Thon M."/>
            <person name="Fluhr R."/>
            <person name="Prusky D."/>
        </authorList>
    </citation>
    <scope>NUCLEOTIDE SEQUENCE [LARGE SCALE GENOMIC DNA]</scope>
    <source>
        <strain evidence="4">Cg-14</strain>
    </source>
</reference>
<dbReference type="SUPFAM" id="SSF54373">
    <property type="entry name" value="FAD-linked reductases, C-terminal domain"/>
    <property type="match status" value="1"/>
</dbReference>
<accession>T0KPE2</accession>
<evidence type="ECO:0000313" key="4">
    <source>
        <dbReference type="Proteomes" id="UP000015530"/>
    </source>
</evidence>
<dbReference type="EMBL" id="AMYD01001283">
    <property type="protein sequence ID" value="EQB53899.1"/>
    <property type="molecule type" value="Genomic_DNA"/>
</dbReference>
<organism evidence="3 4">
    <name type="scientific">Colletotrichum gloeosporioides (strain Cg-14)</name>
    <name type="common">Anthracnose fungus</name>
    <name type="synonym">Glomerella cingulata</name>
    <dbReference type="NCBI Taxonomy" id="1237896"/>
    <lineage>
        <taxon>Eukaryota</taxon>
        <taxon>Fungi</taxon>
        <taxon>Dikarya</taxon>
        <taxon>Ascomycota</taxon>
        <taxon>Pezizomycotina</taxon>
        <taxon>Sordariomycetes</taxon>
        <taxon>Hypocreomycetidae</taxon>
        <taxon>Glomerellales</taxon>
        <taxon>Glomerellaceae</taxon>
        <taxon>Colletotrichum</taxon>
        <taxon>Colletotrichum gloeosporioides species complex</taxon>
    </lineage>
</organism>
<dbReference type="Pfam" id="PF01593">
    <property type="entry name" value="Amino_oxidase"/>
    <property type="match status" value="2"/>
</dbReference>
<evidence type="ECO:0000259" key="2">
    <source>
        <dbReference type="Pfam" id="PF01593"/>
    </source>
</evidence>
<proteinExistence type="predicted"/>
<protein>
    <recommendedName>
        <fullName evidence="2">Amine oxidase domain-containing protein</fullName>
    </recommendedName>
</protein>
<feature type="domain" description="Amine oxidase" evidence="2">
    <location>
        <begin position="381"/>
        <end position="671"/>
    </location>
</feature>
<feature type="region of interest" description="Disordered" evidence="1">
    <location>
        <begin position="799"/>
        <end position="825"/>
    </location>
</feature>